<dbReference type="SUPFAM" id="SSF52540">
    <property type="entry name" value="P-loop containing nucleoside triphosphate hydrolases"/>
    <property type="match status" value="1"/>
</dbReference>
<comment type="caution">
    <text evidence="1">The sequence shown here is derived from an EMBL/GenBank/DDBJ whole genome shotgun (WGS) entry which is preliminary data.</text>
</comment>
<dbReference type="Gene3D" id="3.40.50.300">
    <property type="entry name" value="P-loop containing nucleotide triphosphate hydrolases"/>
    <property type="match status" value="1"/>
</dbReference>
<dbReference type="Pfam" id="PF17784">
    <property type="entry name" value="Sulfotransfer_4"/>
    <property type="match status" value="1"/>
</dbReference>
<evidence type="ECO:0008006" key="2">
    <source>
        <dbReference type="Google" id="ProtNLM"/>
    </source>
</evidence>
<dbReference type="PANTHER" id="PTHR36978">
    <property type="entry name" value="P-LOOP CONTAINING NUCLEOTIDE TRIPHOSPHATE HYDROLASE"/>
    <property type="match status" value="1"/>
</dbReference>
<accession>A0A0F9IDW4</accession>
<dbReference type="AlphaFoldDB" id="A0A0F9IDW4"/>
<sequence length="194" mass="22951">MLKNKIFGIGLPRTGTSSLSKALRMLGFDVKHSAGRFQMYRYMTNPNKRHLPRYTLNFLDRGKEGGFQGLTDTPANLLYKDLNLVYPNSKFILTIRKDNEAWHKSCEYHYGHHDPKNRGDTLRYFRTKLFGSLKYDHDCFQRVYEKHDQEVVDYFKDKDNLLIMDITSGDYWETLCPFLGVAIPDKDFPWKHQR</sequence>
<evidence type="ECO:0000313" key="1">
    <source>
        <dbReference type="EMBL" id="KKM25642.1"/>
    </source>
</evidence>
<reference evidence="1" key="1">
    <citation type="journal article" date="2015" name="Nature">
        <title>Complex archaea that bridge the gap between prokaryotes and eukaryotes.</title>
        <authorList>
            <person name="Spang A."/>
            <person name="Saw J.H."/>
            <person name="Jorgensen S.L."/>
            <person name="Zaremba-Niedzwiedzka K."/>
            <person name="Martijn J."/>
            <person name="Lind A.E."/>
            <person name="van Eijk R."/>
            <person name="Schleper C."/>
            <person name="Guy L."/>
            <person name="Ettema T.J."/>
        </authorList>
    </citation>
    <scope>NUCLEOTIDE SEQUENCE</scope>
</reference>
<dbReference type="EMBL" id="LAZR01012674">
    <property type="protein sequence ID" value="KKM25642.1"/>
    <property type="molecule type" value="Genomic_DNA"/>
</dbReference>
<proteinExistence type="predicted"/>
<gene>
    <name evidence="1" type="ORF">LCGC14_1592960</name>
</gene>
<dbReference type="InterPro" id="IPR027417">
    <property type="entry name" value="P-loop_NTPase"/>
</dbReference>
<dbReference type="InterPro" id="IPR040632">
    <property type="entry name" value="Sulfotransfer_4"/>
</dbReference>
<name>A0A0F9IDW4_9ZZZZ</name>
<organism evidence="1">
    <name type="scientific">marine sediment metagenome</name>
    <dbReference type="NCBI Taxonomy" id="412755"/>
    <lineage>
        <taxon>unclassified sequences</taxon>
        <taxon>metagenomes</taxon>
        <taxon>ecological metagenomes</taxon>
    </lineage>
</organism>
<protein>
    <recommendedName>
        <fullName evidence="2">Sulfotransferase domain-containing protein</fullName>
    </recommendedName>
</protein>
<dbReference type="PANTHER" id="PTHR36978:SF4">
    <property type="entry name" value="P-LOOP CONTAINING NUCLEOSIDE TRIPHOSPHATE HYDROLASE PROTEIN"/>
    <property type="match status" value="1"/>
</dbReference>